<dbReference type="InterPro" id="IPR052707">
    <property type="entry name" value="OsmC_Ohr_Peroxiredoxin"/>
</dbReference>
<dbReference type="InterPro" id="IPR015946">
    <property type="entry name" value="KH_dom-like_a/b"/>
</dbReference>
<gene>
    <name evidence="1" type="ORF">ALP40_04531</name>
</gene>
<dbReference type="EMBL" id="RBTP01000069">
    <property type="protein sequence ID" value="RMT77594.1"/>
    <property type="molecule type" value="Genomic_DNA"/>
</dbReference>
<dbReference type="AlphaFoldDB" id="A0A3M5NZ73"/>
<dbReference type="NCBIfam" id="TIGR03562">
    <property type="entry name" value="osmo_induc_OsmC"/>
    <property type="match status" value="1"/>
</dbReference>
<dbReference type="OrthoDB" id="9807532at2"/>
<accession>A0A3M5NZ73</accession>
<dbReference type="PANTHER" id="PTHR42830:SF1">
    <property type="entry name" value="OSMOTICALLY INDUCIBLE FAMILY PROTEIN"/>
    <property type="match status" value="1"/>
</dbReference>
<organism evidence="1 2">
    <name type="scientific">Pseudomonas viridiflava</name>
    <name type="common">Phytomonas viridiflava</name>
    <dbReference type="NCBI Taxonomy" id="33069"/>
    <lineage>
        <taxon>Bacteria</taxon>
        <taxon>Pseudomonadati</taxon>
        <taxon>Pseudomonadota</taxon>
        <taxon>Gammaproteobacteria</taxon>
        <taxon>Pseudomonadales</taxon>
        <taxon>Pseudomonadaceae</taxon>
        <taxon>Pseudomonas</taxon>
    </lineage>
</organism>
<dbReference type="InterPro" id="IPR036102">
    <property type="entry name" value="OsmC/Ohrsf"/>
</dbReference>
<proteinExistence type="predicted"/>
<dbReference type="InterPro" id="IPR019904">
    <property type="entry name" value="Peroxiredoxin_OsmC"/>
</dbReference>
<sequence>MSSIVKKASAHWAGDLKTGIGSISTETAALREHPYGFKARFEGGKGTNPEELIGAAHAGCFSMALSMILGDAGFTADSIDTQAEVTLDQVEGGFAITAVHLILKAKVPGASQEKFDELTKKAKEGCPVSKVLNAKITLDATLLS</sequence>
<dbReference type="Proteomes" id="UP000273854">
    <property type="component" value="Unassembled WGS sequence"/>
</dbReference>
<dbReference type="GO" id="GO:0004601">
    <property type="term" value="F:peroxidase activity"/>
    <property type="evidence" value="ECO:0007669"/>
    <property type="project" value="InterPro"/>
</dbReference>
<dbReference type="PANTHER" id="PTHR42830">
    <property type="entry name" value="OSMOTICALLY INDUCIBLE FAMILY PROTEIN"/>
    <property type="match status" value="1"/>
</dbReference>
<dbReference type="GO" id="GO:0006979">
    <property type="term" value="P:response to oxidative stress"/>
    <property type="evidence" value="ECO:0007669"/>
    <property type="project" value="InterPro"/>
</dbReference>
<evidence type="ECO:0000313" key="2">
    <source>
        <dbReference type="Proteomes" id="UP000273854"/>
    </source>
</evidence>
<dbReference type="Pfam" id="PF02566">
    <property type="entry name" value="OsmC"/>
    <property type="match status" value="1"/>
</dbReference>
<protein>
    <submittedName>
        <fullName evidence="1">Uncharacterized protein</fullName>
    </submittedName>
</protein>
<evidence type="ECO:0000313" key="1">
    <source>
        <dbReference type="EMBL" id="RMT77594.1"/>
    </source>
</evidence>
<comment type="caution">
    <text evidence="1">The sequence shown here is derived from an EMBL/GenBank/DDBJ whole genome shotgun (WGS) entry which is preliminary data.</text>
</comment>
<dbReference type="SUPFAM" id="SSF82784">
    <property type="entry name" value="OsmC-like"/>
    <property type="match status" value="1"/>
</dbReference>
<dbReference type="RefSeq" id="WP_122210246.1">
    <property type="nucleotide sequence ID" value="NZ_RBTP01000069.1"/>
</dbReference>
<dbReference type="InterPro" id="IPR003718">
    <property type="entry name" value="OsmC/Ohr_fam"/>
</dbReference>
<dbReference type="Gene3D" id="3.30.300.20">
    <property type="match status" value="1"/>
</dbReference>
<name>A0A3M5NZ73_PSEVI</name>
<reference evidence="1 2" key="1">
    <citation type="submission" date="2018-08" db="EMBL/GenBank/DDBJ databases">
        <title>Recombination of ecologically and evolutionarily significant loci maintains genetic cohesion in the Pseudomonas syringae species complex.</title>
        <authorList>
            <person name="Dillon M."/>
            <person name="Thakur S."/>
            <person name="Almeida R.N.D."/>
            <person name="Weir B.S."/>
            <person name="Guttman D.S."/>
        </authorList>
    </citation>
    <scope>NUCLEOTIDE SEQUENCE [LARGE SCALE GENOMIC DNA]</scope>
    <source>
        <strain evidence="1 2">ICMP 19473</strain>
    </source>
</reference>